<name>A0A0C2A3P4_9BACT</name>
<sequence length="386" mass="44105">MFYRQCVYERPTEQRPAKEPAWSSEEERLASLCKDLDAIHQRVRSELGDGDIAYIESIDQLSRRLTLAGRVLIFAGMDPVSYTAGILALAAAHQLQVCEIGHTALHGAYDKLEQLPGAAKYHSERFRWVGEIDEESWRRAHNLLHHGHTNIVGRDSDLLVGFARWSPEAKHHFYHRLQLLFSATYPLYWWTGMSLHSAGVLDLFARTEDEAVVAKHKSLRTFWSAHKRALRKIVPYKLTNYVVYPALAGPLFLKVLAGNWLADHVRDVYTAATMHCNHIGPDVHHYGAGRQAKSRGEWYEMQIEATNNFEVPHWMSVLCGGLDYHIEHHLFPKLPPNRLREIAPEIRAVCARHGVRYRTGSWPATLAKSLRTLARLSWPIPHEATP</sequence>
<dbReference type="InterPro" id="IPR005804">
    <property type="entry name" value="FA_desaturase_dom"/>
</dbReference>
<dbReference type="AlphaFoldDB" id="A0A0C2A3P4"/>
<protein>
    <submittedName>
        <fullName evidence="2">Putative LINOLEOYL-CoA DESATURASE (DELTA(6)-DESATURASE)</fullName>
    </submittedName>
</protein>
<dbReference type="GO" id="GO:0016020">
    <property type="term" value="C:membrane"/>
    <property type="evidence" value="ECO:0007669"/>
    <property type="project" value="TreeGrafter"/>
</dbReference>
<evidence type="ECO:0000313" key="2">
    <source>
        <dbReference type="EMBL" id="KIG18003.1"/>
    </source>
</evidence>
<organism evidence="2 3">
    <name type="scientific">Enhygromyxa salina</name>
    <dbReference type="NCBI Taxonomy" id="215803"/>
    <lineage>
        <taxon>Bacteria</taxon>
        <taxon>Pseudomonadati</taxon>
        <taxon>Myxococcota</taxon>
        <taxon>Polyangia</taxon>
        <taxon>Nannocystales</taxon>
        <taxon>Nannocystaceae</taxon>
        <taxon>Enhygromyxa</taxon>
    </lineage>
</organism>
<proteinExistence type="predicted"/>
<dbReference type="GO" id="GO:0016717">
    <property type="term" value="F:oxidoreductase activity, acting on paired donors, with oxidation of a pair of donors resulting in the reduction of molecular oxygen to two molecules of water"/>
    <property type="evidence" value="ECO:0007669"/>
    <property type="project" value="TreeGrafter"/>
</dbReference>
<evidence type="ECO:0000313" key="3">
    <source>
        <dbReference type="Proteomes" id="UP000031599"/>
    </source>
</evidence>
<dbReference type="Proteomes" id="UP000031599">
    <property type="component" value="Unassembled WGS sequence"/>
</dbReference>
<dbReference type="PANTHER" id="PTHR19353">
    <property type="entry name" value="FATTY ACID DESATURASE 2"/>
    <property type="match status" value="1"/>
</dbReference>
<comment type="caution">
    <text evidence="2">The sequence shown here is derived from an EMBL/GenBank/DDBJ whole genome shotgun (WGS) entry which is preliminary data.</text>
</comment>
<dbReference type="EMBL" id="JMCC02000016">
    <property type="protein sequence ID" value="KIG18003.1"/>
    <property type="molecule type" value="Genomic_DNA"/>
</dbReference>
<accession>A0A0C2A3P4</accession>
<dbReference type="PANTHER" id="PTHR19353:SF19">
    <property type="entry name" value="DELTA(5) FATTY ACID DESATURASE C-RELATED"/>
    <property type="match status" value="1"/>
</dbReference>
<dbReference type="GO" id="GO:0008610">
    <property type="term" value="P:lipid biosynthetic process"/>
    <property type="evidence" value="ECO:0007669"/>
    <property type="project" value="UniProtKB-ARBA"/>
</dbReference>
<dbReference type="InterPro" id="IPR012171">
    <property type="entry name" value="Fatty_acid_desaturase"/>
</dbReference>
<feature type="domain" description="Fatty acid desaturase" evidence="1">
    <location>
        <begin position="85"/>
        <end position="359"/>
    </location>
</feature>
<dbReference type="Pfam" id="PF00487">
    <property type="entry name" value="FA_desaturase"/>
    <property type="match status" value="1"/>
</dbReference>
<reference evidence="2 3" key="1">
    <citation type="submission" date="2014-12" db="EMBL/GenBank/DDBJ databases">
        <title>Genome assembly of Enhygromyxa salina DSM 15201.</title>
        <authorList>
            <person name="Sharma G."/>
            <person name="Subramanian S."/>
        </authorList>
    </citation>
    <scope>NUCLEOTIDE SEQUENCE [LARGE SCALE GENOMIC DNA]</scope>
    <source>
        <strain evidence="2 3">DSM 15201</strain>
    </source>
</reference>
<evidence type="ECO:0000259" key="1">
    <source>
        <dbReference type="Pfam" id="PF00487"/>
    </source>
</evidence>
<gene>
    <name evidence="2" type="ORF">DB30_02218</name>
</gene>